<dbReference type="Pfam" id="PF01048">
    <property type="entry name" value="PNP_UDP_1"/>
    <property type="match status" value="1"/>
</dbReference>
<dbReference type="InterPro" id="IPR000845">
    <property type="entry name" value="Nucleoside_phosphorylase_d"/>
</dbReference>
<name>A0A644V4P6_9ZZZZ</name>
<evidence type="ECO:0000256" key="1">
    <source>
        <dbReference type="ARBA" id="ARBA00022676"/>
    </source>
</evidence>
<dbReference type="Gene3D" id="3.40.50.1580">
    <property type="entry name" value="Nucleoside phosphorylase domain"/>
    <property type="match status" value="1"/>
</dbReference>
<dbReference type="EMBL" id="VSSQ01000211">
    <property type="protein sequence ID" value="MPL85782.1"/>
    <property type="molecule type" value="Genomic_DNA"/>
</dbReference>
<dbReference type="PANTHER" id="PTHR42679">
    <property type="entry name" value="S-METHYL-5'-THIOADENOSINE PHOSPHORYLASE"/>
    <property type="match status" value="1"/>
</dbReference>
<comment type="caution">
    <text evidence="4">The sequence shown here is derived from an EMBL/GenBank/DDBJ whole genome shotgun (WGS) entry which is preliminary data.</text>
</comment>
<evidence type="ECO:0000256" key="2">
    <source>
        <dbReference type="ARBA" id="ARBA00022679"/>
    </source>
</evidence>
<proteinExistence type="predicted"/>
<reference evidence="4" key="1">
    <citation type="submission" date="2019-08" db="EMBL/GenBank/DDBJ databases">
        <authorList>
            <person name="Kucharzyk K."/>
            <person name="Murdoch R.W."/>
            <person name="Higgins S."/>
            <person name="Loffler F."/>
        </authorList>
    </citation>
    <scope>NUCLEOTIDE SEQUENCE</scope>
</reference>
<protein>
    <submittedName>
        <fullName evidence="4">S-methyl-5'-thioinosine phosphorylase</fullName>
        <ecNumber evidence="4">2.4.2.44</ecNumber>
    </submittedName>
</protein>
<organism evidence="4">
    <name type="scientific">bioreactor metagenome</name>
    <dbReference type="NCBI Taxonomy" id="1076179"/>
    <lineage>
        <taxon>unclassified sequences</taxon>
        <taxon>metagenomes</taxon>
        <taxon>ecological metagenomes</taxon>
    </lineage>
</organism>
<feature type="domain" description="Nucleoside phosphorylase" evidence="3">
    <location>
        <begin position="2"/>
        <end position="220"/>
    </location>
</feature>
<evidence type="ECO:0000259" key="3">
    <source>
        <dbReference type="Pfam" id="PF01048"/>
    </source>
</evidence>
<dbReference type="CDD" id="cd09010">
    <property type="entry name" value="MTAP_SsMTAPII_like_MTIP"/>
    <property type="match status" value="1"/>
</dbReference>
<dbReference type="InterPro" id="IPR035994">
    <property type="entry name" value="Nucleoside_phosphorylase_sf"/>
</dbReference>
<keyword evidence="2 4" id="KW-0808">Transferase</keyword>
<evidence type="ECO:0000313" key="4">
    <source>
        <dbReference type="EMBL" id="MPL85782.1"/>
    </source>
</evidence>
<dbReference type="PANTHER" id="PTHR42679:SF2">
    <property type="entry name" value="S-METHYL-5'-THIOADENOSINE PHOSPHORYLASE"/>
    <property type="match status" value="1"/>
</dbReference>
<dbReference type="GO" id="GO:0009116">
    <property type="term" value="P:nucleoside metabolic process"/>
    <property type="evidence" value="ECO:0007669"/>
    <property type="project" value="InterPro"/>
</dbReference>
<dbReference type="GO" id="GO:0017061">
    <property type="term" value="F:S-methyl-5-thioadenosine phosphorylase activity"/>
    <property type="evidence" value="ECO:0007669"/>
    <property type="project" value="InterPro"/>
</dbReference>
<dbReference type="InterPro" id="IPR010044">
    <property type="entry name" value="MTAP"/>
</dbReference>
<dbReference type="SUPFAM" id="SSF53167">
    <property type="entry name" value="Purine and uridine phosphorylases"/>
    <property type="match status" value="1"/>
</dbReference>
<dbReference type="GO" id="GO:0019509">
    <property type="term" value="P:L-methionine salvage from methylthioadenosine"/>
    <property type="evidence" value="ECO:0007669"/>
    <property type="project" value="TreeGrafter"/>
</dbReference>
<sequence>MLGIIGGTALLQARLPPLEKIRVSTPFGPVLAHVGRIVFISRHQHNTPPHRINHRAHLAAMKILGVDWLIIFGSTGSIHDELPPGSIVIPDDFFSPWDIPSLHKNDIFHTPPSIDAGLREELVRIVPEGRGGTYFQTLGPRFETRAEITFFARDTDVVGMTAASELTLANELGIPCAALCTVDNYANGIGGASAPDYDEIVAISRRNGDRITDIITKIVEKLA</sequence>
<dbReference type="EC" id="2.4.2.44" evidence="4"/>
<dbReference type="GO" id="GO:0005829">
    <property type="term" value="C:cytosol"/>
    <property type="evidence" value="ECO:0007669"/>
    <property type="project" value="TreeGrafter"/>
</dbReference>
<dbReference type="AlphaFoldDB" id="A0A644V4P6"/>
<accession>A0A644V4P6</accession>
<keyword evidence="1 4" id="KW-0328">Glycosyltransferase</keyword>
<gene>
    <name evidence="4" type="ORF">SDC9_31756</name>
</gene>